<evidence type="ECO:0000313" key="2">
    <source>
        <dbReference type="EMBL" id="THJ75807.1"/>
    </source>
</evidence>
<proteinExistence type="predicted"/>
<dbReference type="SUPFAM" id="SSF53474">
    <property type="entry name" value="alpha/beta-Hydrolases"/>
    <property type="match status" value="1"/>
</dbReference>
<dbReference type="PIRSF" id="PIRSF029171">
    <property type="entry name" value="Esterase_LipA"/>
    <property type="match status" value="1"/>
</dbReference>
<accession>A0A4S5ETG4</accession>
<dbReference type="PANTHER" id="PTHR34853">
    <property type="match status" value="1"/>
</dbReference>
<protein>
    <submittedName>
        <fullName evidence="2">Lipase</fullName>
    </submittedName>
</protein>
<sequence length="402" mass="41891">MLVVFGLIPLAGCGRRDDVDGGQGGAGNNGAPAAGQPGQPGQPQTTVPGALLSREVVTPAPAGIRAWRVTYSSRPTDAGEVPVSGIILAPGTDVPVPAGGRKVVAFGHGTTGVQDSCAPSRARPPLAAAVWTFPLVRAGYVVTLTDYAGLGTPGEHAIYVAAPEGRAVLDAARAARALTETGAGRDVVLWGYSQGGQAVLAAGALAAGYAPELSIRGVIATAPLADLPASLTTMQRRADGVGYLLLAMIGLAVDDPRIDLDRYLTPNGRRLLTVARTRCADEVTKTSVGSSIHTAFTVDPLTRPPFAAGFARQRDEIMRRMAPTLVLQGDRDEVIRQPVTDGVVSRLYGEGTTVDYRRYPLADHGSILGTSMNDLMRWVAQRFDARPPTVSDICALGTSARK</sequence>
<dbReference type="PANTHER" id="PTHR34853:SF1">
    <property type="entry name" value="LIPASE 5"/>
    <property type="match status" value="1"/>
</dbReference>
<comment type="caution">
    <text evidence="2">The sequence shown here is derived from an EMBL/GenBank/DDBJ whole genome shotgun (WGS) entry which is preliminary data.</text>
</comment>
<gene>
    <name evidence="2" type="ORF">E7Y31_03400</name>
</gene>
<evidence type="ECO:0000256" key="1">
    <source>
        <dbReference type="SAM" id="MobiDB-lite"/>
    </source>
</evidence>
<organism evidence="2 3">
    <name type="scientific">Candidatus Frankia alpina</name>
    <dbReference type="NCBI Taxonomy" id="2699483"/>
    <lineage>
        <taxon>Bacteria</taxon>
        <taxon>Bacillati</taxon>
        <taxon>Actinomycetota</taxon>
        <taxon>Actinomycetes</taxon>
        <taxon>Frankiales</taxon>
        <taxon>Frankiaceae</taxon>
        <taxon>Frankia</taxon>
    </lineage>
</organism>
<dbReference type="Proteomes" id="UP000305282">
    <property type="component" value="Unassembled WGS sequence"/>
</dbReference>
<dbReference type="InterPro" id="IPR029058">
    <property type="entry name" value="AB_hydrolase_fold"/>
</dbReference>
<dbReference type="InterPro" id="IPR005152">
    <property type="entry name" value="Lipase_secreted"/>
</dbReference>
<dbReference type="EMBL" id="SSXH01000042">
    <property type="protein sequence ID" value="THJ75807.1"/>
    <property type="molecule type" value="Genomic_DNA"/>
</dbReference>
<dbReference type="Gene3D" id="3.40.50.1820">
    <property type="entry name" value="alpha/beta hydrolase"/>
    <property type="match status" value="1"/>
</dbReference>
<reference evidence="2 3" key="1">
    <citation type="submission" date="2019-04" db="EMBL/GenBank/DDBJ databases">
        <title>Draft genome sequences for three unisolated Alnus-infective Frankia Sp+ strains, AgTrS, AiOr and AvVan, the first sequenced Frankia strains able to sporulate in-planta.</title>
        <authorList>
            <person name="Bethencourt L."/>
            <person name="Vautrin F."/>
            <person name="Taib N."/>
            <person name="Dubost A."/>
            <person name="Castro-Garcia L."/>
            <person name="Imbaud O."/>
            <person name="Abrouk D."/>
            <person name="Fournier P."/>
            <person name="Briolay J."/>
            <person name="Nguyen A."/>
            <person name="Normand P."/>
            <person name="Fernandez M.P."/>
            <person name="Brochier-Armanet C."/>
            <person name="Herrera-Belaroussi A."/>
        </authorList>
    </citation>
    <scope>NUCLEOTIDE SEQUENCE [LARGE SCALE GENOMIC DNA]</scope>
    <source>
        <strain evidence="2 3">AvVan</strain>
    </source>
</reference>
<feature type="compositionally biased region" description="Low complexity" evidence="1">
    <location>
        <begin position="29"/>
        <end position="47"/>
    </location>
</feature>
<evidence type="ECO:0000313" key="3">
    <source>
        <dbReference type="Proteomes" id="UP000305282"/>
    </source>
</evidence>
<dbReference type="Gene3D" id="1.10.260.130">
    <property type="match status" value="1"/>
</dbReference>
<keyword evidence="3" id="KW-1185">Reference proteome</keyword>
<name>A0A4S5ETG4_9ACTN</name>
<dbReference type="OrthoDB" id="9798122at2"/>
<feature type="region of interest" description="Disordered" evidence="1">
    <location>
        <begin position="19"/>
        <end position="47"/>
    </location>
</feature>
<dbReference type="Pfam" id="PF03583">
    <property type="entry name" value="LIP"/>
    <property type="match status" value="1"/>
</dbReference>
<dbReference type="GO" id="GO:0016042">
    <property type="term" value="P:lipid catabolic process"/>
    <property type="evidence" value="ECO:0007669"/>
    <property type="project" value="InterPro"/>
</dbReference>
<dbReference type="AlphaFoldDB" id="A0A4S5ETG4"/>
<dbReference type="GO" id="GO:0004806">
    <property type="term" value="F:triacylglycerol lipase activity"/>
    <property type="evidence" value="ECO:0007669"/>
    <property type="project" value="InterPro"/>
</dbReference>